<accession>A0A0W0SUM9</accession>
<comment type="caution">
    <text evidence="1">The sequence shown here is derived from an EMBL/GenBank/DDBJ whole genome shotgun (WGS) entry which is preliminary data.</text>
</comment>
<dbReference type="Proteomes" id="UP000054742">
    <property type="component" value="Unassembled WGS sequence"/>
</dbReference>
<proteinExistence type="predicted"/>
<name>A0A0W0SUM9_9GAMM</name>
<reference evidence="1 2" key="1">
    <citation type="submission" date="2015-11" db="EMBL/GenBank/DDBJ databases">
        <title>Genomic analysis of 38 Legionella species identifies large and diverse effector repertoires.</title>
        <authorList>
            <person name="Burstein D."/>
            <person name="Amaro F."/>
            <person name="Zusman T."/>
            <person name="Lifshitz Z."/>
            <person name="Cohen O."/>
            <person name="Gilbert J.A."/>
            <person name="Pupko T."/>
            <person name="Shuman H.A."/>
            <person name="Segal G."/>
        </authorList>
    </citation>
    <scope>NUCLEOTIDE SEQUENCE [LARGE SCALE GENOMIC DNA]</scope>
    <source>
        <strain evidence="1 2">ATCC 43878</strain>
    </source>
</reference>
<dbReference type="PATRIC" id="fig|29422.6.peg.207"/>
<organism evidence="1 2">
    <name type="scientific">Legionella brunensis</name>
    <dbReference type="NCBI Taxonomy" id="29422"/>
    <lineage>
        <taxon>Bacteria</taxon>
        <taxon>Pseudomonadati</taxon>
        <taxon>Pseudomonadota</taxon>
        <taxon>Gammaproteobacteria</taxon>
        <taxon>Legionellales</taxon>
        <taxon>Legionellaceae</taxon>
        <taxon>Legionella</taxon>
    </lineage>
</organism>
<dbReference type="EMBL" id="LNXV01000003">
    <property type="protein sequence ID" value="KTC86972.1"/>
    <property type="molecule type" value="Genomic_DNA"/>
</dbReference>
<dbReference type="STRING" id="29422.Lbru_0201"/>
<keyword evidence="2" id="KW-1185">Reference proteome</keyword>
<dbReference type="AlphaFoldDB" id="A0A0W0SUM9"/>
<evidence type="ECO:0000313" key="1">
    <source>
        <dbReference type="EMBL" id="KTC86972.1"/>
    </source>
</evidence>
<protein>
    <submittedName>
        <fullName evidence="1">Uncharacterized protein</fullName>
    </submittedName>
</protein>
<sequence length="116" mass="13802">MMFFAQTDFQSVALYHKNYRIYERGHAINLTQSPVNETTWYFISHLGENMYNPKFYRAKEREANIAFDTAYNRDPNHPLAKKAREYRKQAPSISRKEAFELAESELKKEGYKLLNL</sequence>
<gene>
    <name evidence="1" type="ORF">Lbru_0201</name>
</gene>
<evidence type="ECO:0000313" key="2">
    <source>
        <dbReference type="Proteomes" id="UP000054742"/>
    </source>
</evidence>